<reference evidence="3" key="1">
    <citation type="journal article" date="2019" name="Int. J. Syst. Evol. Microbiol.">
        <title>The Global Catalogue of Microorganisms (GCM) 10K type strain sequencing project: providing services to taxonomists for standard genome sequencing and annotation.</title>
        <authorList>
            <consortium name="The Broad Institute Genomics Platform"/>
            <consortium name="The Broad Institute Genome Sequencing Center for Infectious Disease"/>
            <person name="Wu L."/>
            <person name="Ma J."/>
        </authorList>
    </citation>
    <scope>NUCLEOTIDE SEQUENCE [LARGE SCALE GENOMIC DNA]</scope>
    <source>
        <strain evidence="3">CECT 7956</strain>
    </source>
</reference>
<accession>A0ABV7YSY3</accession>
<evidence type="ECO:0000313" key="3">
    <source>
        <dbReference type="Proteomes" id="UP001595616"/>
    </source>
</evidence>
<dbReference type="EMBL" id="JBHRYQ010000001">
    <property type="protein sequence ID" value="MFC3809689.1"/>
    <property type="molecule type" value="Genomic_DNA"/>
</dbReference>
<gene>
    <name evidence="2" type="ORF">ACFOOI_03400</name>
</gene>
<keyword evidence="1" id="KW-1133">Transmembrane helix</keyword>
<feature type="transmembrane region" description="Helical" evidence="1">
    <location>
        <begin position="76"/>
        <end position="97"/>
    </location>
</feature>
<dbReference type="RefSeq" id="WP_379835070.1">
    <property type="nucleotide sequence ID" value="NZ_JBHRYQ010000001.1"/>
</dbReference>
<keyword evidence="3" id="KW-1185">Reference proteome</keyword>
<dbReference type="InterPro" id="IPR038440">
    <property type="entry name" value="FimV_C_sf"/>
</dbReference>
<sequence>MKELIDKYFENTLSDVEKIAFENSLANNQEFREEFEFQNKAQKAIHLKERNELKLTLKQIEAKHTKSDLKIIKKTIWPYVAAAMILILGTVGLYHFYGSNSDNRTLYASYYQTYPNVVSPIVRGENNQSNSQEAFNAYEANNFEAASLLFHQIKDKEYARFYEAVCYLELDKTEKAIDVFNQNTFTDEPIPFETYRKWYLALAYLKIDKKEAAKPLLLELIKTENSQKLQAEELLNKL</sequence>
<dbReference type="Gene3D" id="1.20.58.2200">
    <property type="match status" value="1"/>
</dbReference>
<dbReference type="Proteomes" id="UP001595616">
    <property type="component" value="Unassembled WGS sequence"/>
</dbReference>
<dbReference type="SUPFAM" id="SSF48452">
    <property type="entry name" value="TPR-like"/>
    <property type="match status" value="1"/>
</dbReference>
<proteinExistence type="predicted"/>
<protein>
    <submittedName>
        <fullName evidence="2">Tol-pal system YbgF family protein</fullName>
    </submittedName>
</protein>
<organism evidence="2 3">
    <name type="scientific">Lacihabitans lacunae</name>
    <dbReference type="NCBI Taxonomy" id="1028214"/>
    <lineage>
        <taxon>Bacteria</taxon>
        <taxon>Pseudomonadati</taxon>
        <taxon>Bacteroidota</taxon>
        <taxon>Cytophagia</taxon>
        <taxon>Cytophagales</taxon>
        <taxon>Leadbetterellaceae</taxon>
        <taxon>Lacihabitans</taxon>
    </lineage>
</organism>
<evidence type="ECO:0000313" key="2">
    <source>
        <dbReference type="EMBL" id="MFC3809689.1"/>
    </source>
</evidence>
<keyword evidence="1" id="KW-0472">Membrane</keyword>
<evidence type="ECO:0000256" key="1">
    <source>
        <dbReference type="SAM" id="Phobius"/>
    </source>
</evidence>
<name>A0ABV7YSY3_9BACT</name>
<keyword evidence="1" id="KW-0812">Transmembrane</keyword>
<dbReference type="InterPro" id="IPR011990">
    <property type="entry name" value="TPR-like_helical_dom_sf"/>
</dbReference>
<comment type="caution">
    <text evidence="2">The sequence shown here is derived from an EMBL/GenBank/DDBJ whole genome shotgun (WGS) entry which is preliminary data.</text>
</comment>